<accession>A0ABM1ED17</accession>
<reference evidence="9" key="1">
    <citation type="submission" date="2025-08" db="UniProtKB">
        <authorList>
            <consortium name="RefSeq"/>
        </authorList>
    </citation>
    <scope>IDENTIFICATION</scope>
</reference>
<proteinExistence type="inferred from homology"/>
<keyword evidence="4" id="KW-0805">Transcription regulation</keyword>
<keyword evidence="8" id="KW-1185">Reference proteome</keyword>
<evidence type="ECO:0000256" key="6">
    <source>
        <dbReference type="ARBA" id="ARBA00023242"/>
    </source>
</evidence>
<dbReference type="Gene3D" id="6.10.140.1200">
    <property type="match status" value="1"/>
</dbReference>
<dbReference type="Pfam" id="PF08567">
    <property type="entry name" value="PH_TFIIH"/>
    <property type="match status" value="1"/>
</dbReference>
<evidence type="ECO:0000256" key="1">
    <source>
        <dbReference type="ARBA" id="ARBA00004123"/>
    </source>
</evidence>
<keyword evidence="3" id="KW-0677">Repeat</keyword>
<dbReference type="Pfam" id="PF03909">
    <property type="entry name" value="BSD"/>
    <property type="match status" value="1"/>
</dbReference>
<dbReference type="SUPFAM" id="SSF50729">
    <property type="entry name" value="PH domain-like"/>
    <property type="match status" value="1"/>
</dbReference>
<evidence type="ECO:0000259" key="7">
    <source>
        <dbReference type="PROSITE" id="PS50858"/>
    </source>
</evidence>
<dbReference type="Gene3D" id="2.30.29.30">
    <property type="entry name" value="Pleckstrin-homology domain (PH domain)/Phosphotyrosine-binding domain (PTB)"/>
    <property type="match status" value="1"/>
</dbReference>
<dbReference type="SUPFAM" id="SSF140383">
    <property type="entry name" value="BSD domain-like"/>
    <property type="match status" value="2"/>
</dbReference>
<dbReference type="Proteomes" id="UP000695022">
    <property type="component" value="Unplaced"/>
</dbReference>
<evidence type="ECO:0000313" key="8">
    <source>
        <dbReference type="Proteomes" id="UP000695022"/>
    </source>
</evidence>
<keyword evidence="5" id="KW-0804">Transcription</keyword>
<dbReference type="InterPro" id="IPR035925">
    <property type="entry name" value="BSD_dom_sf"/>
</dbReference>
<organism evidence="8 9">
    <name type="scientific">Priapulus caudatus</name>
    <name type="common">Priapulid worm</name>
    <dbReference type="NCBI Taxonomy" id="37621"/>
    <lineage>
        <taxon>Eukaryota</taxon>
        <taxon>Metazoa</taxon>
        <taxon>Ecdysozoa</taxon>
        <taxon>Scalidophora</taxon>
        <taxon>Priapulida</taxon>
        <taxon>Priapulimorpha</taxon>
        <taxon>Priapulimorphida</taxon>
        <taxon>Priapulidae</taxon>
        <taxon>Priapulus</taxon>
    </lineage>
</organism>
<dbReference type="CDD" id="cd13229">
    <property type="entry name" value="PH_TFIIH"/>
    <property type="match status" value="1"/>
</dbReference>
<evidence type="ECO:0000256" key="2">
    <source>
        <dbReference type="ARBA" id="ARBA00009448"/>
    </source>
</evidence>
<dbReference type="PROSITE" id="PS50858">
    <property type="entry name" value="BSD"/>
    <property type="match status" value="2"/>
</dbReference>
<dbReference type="GeneID" id="106811076"/>
<dbReference type="PANTHER" id="PTHR12856">
    <property type="entry name" value="TRANSCRIPTION INITIATION FACTOR IIH-RELATED"/>
    <property type="match status" value="1"/>
</dbReference>
<dbReference type="Gene3D" id="1.10.3970.10">
    <property type="entry name" value="BSD domain"/>
    <property type="match status" value="1"/>
</dbReference>
<dbReference type="InterPro" id="IPR011993">
    <property type="entry name" value="PH-like_dom_sf"/>
</dbReference>
<comment type="similarity">
    <text evidence="2">Belongs to the TFB1 family.</text>
</comment>
<comment type="subcellular location">
    <subcellularLocation>
        <location evidence="1">Nucleus</location>
    </subcellularLocation>
</comment>
<dbReference type="SMART" id="SM00751">
    <property type="entry name" value="BSD"/>
    <property type="match status" value="2"/>
</dbReference>
<protein>
    <submittedName>
        <fullName evidence="9">General transcription factor IIH subunit 1-like</fullName>
    </submittedName>
</protein>
<dbReference type="InterPro" id="IPR005607">
    <property type="entry name" value="BSD_dom"/>
</dbReference>
<sequence length="564" mass="63328">MAASSESVLLYISNVRCKKVEGTLYIFETRMAWQQSSKDIFSISHNYADIKMQKISPEGKSKVQLQIVLHDGGSTTFHFNNPEGEQAQRKDRNEVKELLIQLLPRFKLKVNKELEEKNRKLQEDPELFKLYMDLVVSQVLTADEFWANIANKPDTGGGGAPQSVGVSGAFLADVKPQSDGVNAITYNLTTDIIESIFKTYPAVKKKHLENVPHKLSESEFWTRFFQSHYFHRDRLTAGNKDLFSECAKSDDQDLLAEAWKVSENPLVDIANFYDDPEDEGYGGAAVDKTSTTHQVNQNMIRRFNHHSTMVLKTADDSAGNKSTPSVSNGNTTLPAAAISEASNGSFADDSSCSSWVVEPPANKRSKLIEKLEYDDLEGEETRRTARLNLVKRDRYYHGPMTLQRAEYRSNDEIIASLQAFTDAIAAWQPALPEVLPSSIAVGVMGELSPGGVLMQGGTTDALLNQMVSQPIQKDMKAIYISLCELLRHFYACFPVTSKALEEKVVKMKGTLDRFHMVKMRPFQESVMRQHYTVNLTGHLDEMLQAAYKKYEAWEAKKTGGGRPR</sequence>
<gene>
    <name evidence="9" type="primary">LOC106811076</name>
</gene>
<evidence type="ECO:0000313" key="9">
    <source>
        <dbReference type="RefSeq" id="XP_014670088.1"/>
    </source>
</evidence>
<dbReference type="InterPro" id="IPR013876">
    <property type="entry name" value="TFIIH_BTF_p62_N"/>
</dbReference>
<evidence type="ECO:0000256" key="3">
    <source>
        <dbReference type="ARBA" id="ARBA00022737"/>
    </source>
</evidence>
<keyword evidence="6" id="KW-0539">Nucleus</keyword>
<feature type="domain" description="BSD" evidence="7">
    <location>
        <begin position="102"/>
        <end position="148"/>
    </location>
</feature>
<dbReference type="InterPro" id="IPR027079">
    <property type="entry name" value="Tfb1/GTF2H1"/>
</dbReference>
<name>A0ABM1ED17_PRICU</name>
<evidence type="ECO:0000256" key="5">
    <source>
        <dbReference type="ARBA" id="ARBA00023163"/>
    </source>
</evidence>
<evidence type="ECO:0000256" key="4">
    <source>
        <dbReference type="ARBA" id="ARBA00023015"/>
    </source>
</evidence>
<dbReference type="RefSeq" id="XP_014670088.1">
    <property type="nucleotide sequence ID" value="XM_014814602.1"/>
</dbReference>
<feature type="domain" description="BSD" evidence="7">
    <location>
        <begin position="180"/>
        <end position="232"/>
    </location>
</feature>